<organism evidence="2 3">
    <name type="scientific">Holothuria leucospilota</name>
    <name type="common">Black long sea cucumber</name>
    <name type="synonym">Mertensiothuria leucospilota</name>
    <dbReference type="NCBI Taxonomy" id="206669"/>
    <lineage>
        <taxon>Eukaryota</taxon>
        <taxon>Metazoa</taxon>
        <taxon>Echinodermata</taxon>
        <taxon>Eleutherozoa</taxon>
        <taxon>Echinozoa</taxon>
        <taxon>Holothuroidea</taxon>
        <taxon>Aspidochirotacea</taxon>
        <taxon>Aspidochirotida</taxon>
        <taxon>Holothuriidae</taxon>
        <taxon>Holothuria</taxon>
    </lineage>
</organism>
<gene>
    <name evidence="2" type="ORF">HOLleu_04609</name>
</gene>
<dbReference type="OrthoDB" id="10059338at2759"/>
<evidence type="ECO:0000256" key="1">
    <source>
        <dbReference type="SAM" id="MobiDB-lite"/>
    </source>
</evidence>
<dbReference type="Proteomes" id="UP001152320">
    <property type="component" value="Chromosome 1"/>
</dbReference>
<evidence type="ECO:0000313" key="2">
    <source>
        <dbReference type="EMBL" id="KAJ8051149.1"/>
    </source>
</evidence>
<protein>
    <submittedName>
        <fullName evidence="2">Uncharacterized protein</fullName>
    </submittedName>
</protein>
<feature type="compositionally biased region" description="Basic and acidic residues" evidence="1">
    <location>
        <begin position="299"/>
        <end position="315"/>
    </location>
</feature>
<comment type="caution">
    <text evidence="2">The sequence shown here is derived from an EMBL/GenBank/DDBJ whole genome shotgun (WGS) entry which is preliminary data.</text>
</comment>
<keyword evidence="3" id="KW-1185">Reference proteome</keyword>
<name>A0A9Q1HKX3_HOLLE</name>
<accession>A0A9Q1HKX3</accession>
<dbReference type="EMBL" id="JAIZAY010000001">
    <property type="protein sequence ID" value="KAJ8051149.1"/>
    <property type="molecule type" value="Genomic_DNA"/>
</dbReference>
<evidence type="ECO:0000313" key="3">
    <source>
        <dbReference type="Proteomes" id="UP001152320"/>
    </source>
</evidence>
<feature type="region of interest" description="Disordered" evidence="1">
    <location>
        <begin position="299"/>
        <end position="321"/>
    </location>
</feature>
<reference evidence="2" key="1">
    <citation type="submission" date="2021-10" db="EMBL/GenBank/DDBJ databases">
        <title>Tropical sea cucumber genome reveals ecological adaptation and Cuvierian tubules defense mechanism.</title>
        <authorList>
            <person name="Chen T."/>
        </authorList>
    </citation>
    <scope>NUCLEOTIDE SEQUENCE</scope>
    <source>
        <strain evidence="2">Nanhai2018</strain>
        <tissue evidence="2">Muscle</tissue>
    </source>
</reference>
<dbReference type="PANTHER" id="PTHR33480">
    <property type="entry name" value="SET DOMAIN-CONTAINING PROTEIN-RELATED"/>
    <property type="match status" value="1"/>
</dbReference>
<sequence>MPRGRSPFYAANITRRKRVDMLLSNPHLSKRMDSLYQGYTQVSERGNGILSSSSNSVIRIASVKTVTGQEETLNHEGTEGESPKVLEEEITHLTNDLRKLERHLSHQMGLKVLRLSANPSHRVYVQLSVLTAAKIILCNKPRADAVMHLTVKLYNEQSTKMDPDDETLQCLSIVEKKLCERLQLVKTLDKEGQLVPILLTPQTRKAVRLLVENRPLANIKRTHPHIFANLIDTSVSPVEILNTVSEIAQLANPGLLQDTRLQKHVATISQIMAMQAQELKWMSSRIATWEKVEQCLKGETSRAQQQEHEKSDGKRRLTRAARKVPKPPCYEKYLFKVPETLPVGLLLTDGKDSWLLGSSIGRTKWTNGQTCKPVDNRYLIKIVSIKNCSQLSPKSRKRGE</sequence>
<dbReference type="AlphaFoldDB" id="A0A9Q1HKX3"/>
<proteinExistence type="predicted"/>